<sequence>MSELELLISKDKLTVHINVMRDSIPLQIEESDVYSLLSKHGISFGIKRDVISKMVSDVNSMLFPVLLAEGEASQKGEDGFIKLETVEQKHEIHSNEVLNFRNVRQIPSVRAGQLVATIYPSKLGIPGRNVFGHPIAAADGNPNPSMVGKNVVETNGKLYASIDGQITLSDKKINVLPFFEVDGDLNLKTGNIDFVGNVTIRGNVPSDYVVKAGGDISIYGIVEGAQIVAGGSIFIYGGIVGFTKALIRAEGDIIASYLNQCQVYAGKNIEITGSILHSVCFAKENVHAITGSLIGGLISAGNHVTAKDIGNASHTKTEIQIGTTEHNSEEEKRIRSEIDTTKAHLQKVLLILQKLAEKYKRTSILTEDEVLLLKRDKLTQTELTKKLELLESELLELSSKQKEVTAFIIATGNLYPNVNIQFGKYKRITNQLFHHVKAQLVNKEISIDIYSEK</sequence>
<name>A0A4S3PXY8_9BACI</name>
<reference evidence="2 3" key="1">
    <citation type="journal article" date="2019" name="Indoor Air">
        <title>Impacts of indoor surface finishes on bacterial viability.</title>
        <authorList>
            <person name="Hu J."/>
            <person name="Maamar S.B."/>
            <person name="Glawe A.J."/>
            <person name="Gottel N."/>
            <person name="Gilbert J.A."/>
            <person name="Hartmann E.M."/>
        </authorList>
    </citation>
    <scope>NUCLEOTIDE SEQUENCE [LARGE SCALE GENOMIC DNA]</scope>
    <source>
        <strain evidence="2 3">AF060A6</strain>
    </source>
</reference>
<organism evidence="2 3">
    <name type="scientific">Bacillus timonensis</name>
    <dbReference type="NCBI Taxonomy" id="1033734"/>
    <lineage>
        <taxon>Bacteria</taxon>
        <taxon>Bacillati</taxon>
        <taxon>Bacillota</taxon>
        <taxon>Bacilli</taxon>
        <taxon>Bacillales</taxon>
        <taxon>Bacillaceae</taxon>
        <taxon>Bacillus</taxon>
    </lineage>
</organism>
<dbReference type="PANTHER" id="PTHR38032:SF1">
    <property type="entry name" value="RNA-BINDING PROTEIN KHPB N-TERMINAL DOMAIN-CONTAINING PROTEIN"/>
    <property type="match status" value="1"/>
</dbReference>
<dbReference type="Pfam" id="PF20250">
    <property type="entry name" value="FapA_N"/>
    <property type="match status" value="1"/>
</dbReference>
<dbReference type="InterPro" id="IPR046865">
    <property type="entry name" value="FapA_b_solenoid"/>
</dbReference>
<gene>
    <name evidence="2" type="ORF">E1I69_04270</name>
</gene>
<dbReference type="PANTHER" id="PTHR38032">
    <property type="entry name" value="POLYMERASE-RELATED"/>
    <property type="match status" value="1"/>
</dbReference>
<dbReference type="InterPro" id="IPR046866">
    <property type="entry name" value="FapA_N"/>
</dbReference>
<proteinExistence type="predicted"/>
<evidence type="ECO:0000313" key="3">
    <source>
        <dbReference type="Proteomes" id="UP000306477"/>
    </source>
</evidence>
<evidence type="ECO:0000313" key="2">
    <source>
        <dbReference type="EMBL" id="THE14494.1"/>
    </source>
</evidence>
<feature type="domain" description="Flagellar Assembly Protein A N-terminal region" evidence="1">
    <location>
        <begin position="5"/>
        <end position="169"/>
    </location>
</feature>
<dbReference type="Proteomes" id="UP000306477">
    <property type="component" value="Unassembled WGS sequence"/>
</dbReference>
<keyword evidence="3" id="KW-1185">Reference proteome</keyword>
<accession>A0A4S3PXY8</accession>
<dbReference type="OrthoDB" id="9816426at2"/>
<comment type="caution">
    <text evidence="2">The sequence shown here is derived from an EMBL/GenBank/DDBJ whole genome shotgun (WGS) entry which is preliminary data.</text>
</comment>
<dbReference type="Pfam" id="PF03961">
    <property type="entry name" value="FapA"/>
    <property type="match status" value="1"/>
</dbReference>
<dbReference type="InterPro" id="IPR005646">
    <property type="entry name" value="FapA"/>
</dbReference>
<evidence type="ECO:0000259" key="1">
    <source>
        <dbReference type="Pfam" id="PF20250"/>
    </source>
</evidence>
<protein>
    <submittedName>
        <fullName evidence="2">DUF342 domain-containing protein</fullName>
    </submittedName>
</protein>
<dbReference type="RefSeq" id="WP_136378364.1">
    <property type="nucleotide sequence ID" value="NZ_SLUB01000004.1"/>
</dbReference>
<dbReference type="EMBL" id="SLUB01000004">
    <property type="protein sequence ID" value="THE14494.1"/>
    <property type="molecule type" value="Genomic_DNA"/>
</dbReference>
<dbReference type="AlphaFoldDB" id="A0A4S3PXY8"/>